<evidence type="ECO:0000256" key="2">
    <source>
        <dbReference type="ARBA" id="ARBA00023015"/>
    </source>
</evidence>
<dbReference type="InterPro" id="IPR005119">
    <property type="entry name" value="LysR_subst-bd"/>
</dbReference>
<gene>
    <name evidence="6" type="ORF">DI556_10655</name>
</gene>
<comment type="similarity">
    <text evidence="1">Belongs to the LysR transcriptional regulatory family.</text>
</comment>
<keyword evidence="4" id="KW-0804">Transcription</keyword>
<keyword evidence="2" id="KW-0805">Transcription regulation</keyword>
<reference evidence="6 7" key="1">
    <citation type="submission" date="2017-08" db="EMBL/GenBank/DDBJ databases">
        <title>Infants hospitalized years apart are colonized by the same room-sourced microbial strains.</title>
        <authorList>
            <person name="Brooks B."/>
            <person name="Olm M.R."/>
            <person name="Firek B.A."/>
            <person name="Baker R."/>
            <person name="Thomas B.C."/>
            <person name="Morowitz M.J."/>
            <person name="Banfield J.F."/>
        </authorList>
    </citation>
    <scope>NUCLEOTIDE SEQUENCE [LARGE SCALE GENOMIC DNA]</scope>
    <source>
        <strain evidence="6">S2_005_002_R2_34</strain>
    </source>
</reference>
<evidence type="ECO:0000256" key="1">
    <source>
        <dbReference type="ARBA" id="ARBA00009437"/>
    </source>
</evidence>
<dbReference type="SUPFAM" id="SSF46785">
    <property type="entry name" value="Winged helix' DNA-binding domain"/>
    <property type="match status" value="1"/>
</dbReference>
<dbReference type="InterPro" id="IPR036388">
    <property type="entry name" value="WH-like_DNA-bd_sf"/>
</dbReference>
<evidence type="ECO:0000256" key="3">
    <source>
        <dbReference type="ARBA" id="ARBA00023125"/>
    </source>
</evidence>
<sequence length="294" mass="31194">MTLEQLRIFLEVARRAHVTRAAESLNMTQSAVSAAIRALERRYGVDLFDRVGRSIRLNQAGRAFLPEAQRLMAQAAEAEAALRDLGEGLGGTLAIMASQTVGAYWLPPRLARFRAAHPGIGLDVRIGNTEAAEEAVARGEVEIAIVEGAPGNPALSARVVASDEMIFVGPPDHPGRPGGVVDRDALRAARWVLREPGSGTRRAFEALAARHGLSLADLDVALTMPGNEAVLGAVEAGLGETFISRSAASLALRGGLLRETGGAPDTRPFYLLRHSEARASRVAAAFEALLDQEI</sequence>
<comment type="caution">
    <text evidence="6">The sequence shown here is derived from an EMBL/GenBank/DDBJ whole genome shotgun (WGS) entry which is preliminary data.</text>
</comment>
<dbReference type="Proteomes" id="UP000249185">
    <property type="component" value="Unassembled WGS sequence"/>
</dbReference>
<dbReference type="Pfam" id="PF03466">
    <property type="entry name" value="LysR_substrate"/>
    <property type="match status" value="1"/>
</dbReference>
<dbReference type="Gene3D" id="1.10.10.10">
    <property type="entry name" value="Winged helix-like DNA-binding domain superfamily/Winged helix DNA-binding domain"/>
    <property type="match status" value="1"/>
</dbReference>
<evidence type="ECO:0000313" key="6">
    <source>
        <dbReference type="EMBL" id="PZQ49904.1"/>
    </source>
</evidence>
<dbReference type="GO" id="GO:0003700">
    <property type="term" value="F:DNA-binding transcription factor activity"/>
    <property type="evidence" value="ECO:0007669"/>
    <property type="project" value="InterPro"/>
</dbReference>
<accession>A0A2W5NA62</accession>
<dbReference type="CDD" id="cd08420">
    <property type="entry name" value="PBP2_CysL_like"/>
    <property type="match status" value="1"/>
</dbReference>
<dbReference type="FunFam" id="1.10.10.10:FF:000001">
    <property type="entry name" value="LysR family transcriptional regulator"/>
    <property type="match status" value="1"/>
</dbReference>
<evidence type="ECO:0000313" key="7">
    <source>
        <dbReference type="Proteomes" id="UP000249185"/>
    </source>
</evidence>
<dbReference type="PRINTS" id="PR00039">
    <property type="entry name" value="HTHLYSR"/>
</dbReference>
<dbReference type="GO" id="GO:0000976">
    <property type="term" value="F:transcription cis-regulatory region binding"/>
    <property type="evidence" value="ECO:0007669"/>
    <property type="project" value="TreeGrafter"/>
</dbReference>
<dbReference type="SUPFAM" id="SSF53850">
    <property type="entry name" value="Periplasmic binding protein-like II"/>
    <property type="match status" value="1"/>
</dbReference>
<dbReference type="InterPro" id="IPR036390">
    <property type="entry name" value="WH_DNA-bd_sf"/>
</dbReference>
<name>A0A2W5NA62_RHOSU</name>
<organism evidence="6 7">
    <name type="scientific">Rhodovulum sulfidophilum</name>
    <name type="common">Rhodobacter sulfidophilus</name>
    <dbReference type="NCBI Taxonomy" id="35806"/>
    <lineage>
        <taxon>Bacteria</taxon>
        <taxon>Pseudomonadati</taxon>
        <taxon>Pseudomonadota</taxon>
        <taxon>Alphaproteobacteria</taxon>
        <taxon>Rhodobacterales</taxon>
        <taxon>Paracoccaceae</taxon>
        <taxon>Rhodovulum</taxon>
    </lineage>
</organism>
<dbReference type="Pfam" id="PF00126">
    <property type="entry name" value="HTH_1"/>
    <property type="match status" value="1"/>
</dbReference>
<proteinExistence type="inferred from homology"/>
<dbReference type="EMBL" id="QFPW01000006">
    <property type="protein sequence ID" value="PZQ49904.1"/>
    <property type="molecule type" value="Genomic_DNA"/>
</dbReference>
<dbReference type="PANTHER" id="PTHR30126">
    <property type="entry name" value="HTH-TYPE TRANSCRIPTIONAL REGULATOR"/>
    <property type="match status" value="1"/>
</dbReference>
<dbReference type="AlphaFoldDB" id="A0A2W5NA62"/>
<dbReference type="PANTHER" id="PTHR30126:SF94">
    <property type="entry name" value="LYSR FAMILY TRANSCRIPTIONAL REGULATOR"/>
    <property type="match status" value="1"/>
</dbReference>
<dbReference type="InterPro" id="IPR000847">
    <property type="entry name" value="LysR_HTH_N"/>
</dbReference>
<keyword evidence="3" id="KW-0238">DNA-binding</keyword>
<feature type="domain" description="HTH lysR-type" evidence="5">
    <location>
        <begin position="1"/>
        <end position="58"/>
    </location>
</feature>
<dbReference type="PROSITE" id="PS50931">
    <property type="entry name" value="HTH_LYSR"/>
    <property type="match status" value="1"/>
</dbReference>
<evidence type="ECO:0000259" key="5">
    <source>
        <dbReference type="PROSITE" id="PS50931"/>
    </source>
</evidence>
<protein>
    <submittedName>
        <fullName evidence="6">LysR family transcriptional regulator</fullName>
    </submittedName>
</protein>
<evidence type="ECO:0000256" key="4">
    <source>
        <dbReference type="ARBA" id="ARBA00023163"/>
    </source>
</evidence>
<dbReference type="Gene3D" id="3.40.190.290">
    <property type="match status" value="1"/>
</dbReference>